<evidence type="ECO:0000313" key="1">
    <source>
        <dbReference type="EMBL" id="PMD12057.1"/>
    </source>
</evidence>
<sequence length="64" mass="6665">MQGPRTGLIGNLILGFGDIVDTVTWTGGSSQSEGGVGLMGDGILKAVLGAVVKRLNRRRAKRRG</sequence>
<reference evidence="1 2" key="1">
    <citation type="submission" date="2016-05" db="EMBL/GenBank/DDBJ databases">
        <title>A degradative enzymes factory behind the ericoid mycorrhizal symbiosis.</title>
        <authorList>
            <consortium name="DOE Joint Genome Institute"/>
            <person name="Martino E."/>
            <person name="Morin E."/>
            <person name="Grelet G."/>
            <person name="Kuo A."/>
            <person name="Kohler A."/>
            <person name="Daghino S."/>
            <person name="Barry K."/>
            <person name="Choi C."/>
            <person name="Cichocki N."/>
            <person name="Clum A."/>
            <person name="Copeland A."/>
            <person name="Hainaut M."/>
            <person name="Haridas S."/>
            <person name="Labutti K."/>
            <person name="Lindquist E."/>
            <person name="Lipzen A."/>
            <person name="Khouja H.-R."/>
            <person name="Murat C."/>
            <person name="Ohm R."/>
            <person name="Olson A."/>
            <person name="Spatafora J."/>
            <person name="Veneault-Fourrey C."/>
            <person name="Henrissat B."/>
            <person name="Grigoriev I."/>
            <person name="Martin F."/>
            <person name="Perotto S."/>
        </authorList>
    </citation>
    <scope>NUCLEOTIDE SEQUENCE [LARGE SCALE GENOMIC DNA]</scope>
    <source>
        <strain evidence="1 2">UAMH 7357</strain>
    </source>
</reference>
<protein>
    <submittedName>
        <fullName evidence="1">Uncharacterized protein</fullName>
    </submittedName>
</protein>
<gene>
    <name evidence="1" type="ORF">NA56DRAFT_713544</name>
</gene>
<proteinExistence type="predicted"/>
<dbReference type="AlphaFoldDB" id="A0A2J6PDE8"/>
<name>A0A2J6PDE8_9HELO</name>
<accession>A0A2J6PDE8</accession>
<dbReference type="EMBL" id="KZ613568">
    <property type="protein sequence ID" value="PMD12057.1"/>
    <property type="molecule type" value="Genomic_DNA"/>
</dbReference>
<organism evidence="1 2">
    <name type="scientific">Hyaloscypha hepaticicola</name>
    <dbReference type="NCBI Taxonomy" id="2082293"/>
    <lineage>
        <taxon>Eukaryota</taxon>
        <taxon>Fungi</taxon>
        <taxon>Dikarya</taxon>
        <taxon>Ascomycota</taxon>
        <taxon>Pezizomycotina</taxon>
        <taxon>Leotiomycetes</taxon>
        <taxon>Helotiales</taxon>
        <taxon>Hyaloscyphaceae</taxon>
        <taxon>Hyaloscypha</taxon>
    </lineage>
</organism>
<keyword evidence="2" id="KW-1185">Reference proteome</keyword>
<evidence type="ECO:0000313" key="2">
    <source>
        <dbReference type="Proteomes" id="UP000235672"/>
    </source>
</evidence>
<dbReference type="Proteomes" id="UP000235672">
    <property type="component" value="Unassembled WGS sequence"/>
</dbReference>
<dbReference type="OrthoDB" id="2142040at2759"/>